<protein>
    <submittedName>
        <fullName evidence="2">Uncharacterized protein</fullName>
    </submittedName>
</protein>
<proteinExistence type="predicted"/>
<reference evidence="2" key="1">
    <citation type="submission" date="2015-04" db="UniProtKB">
        <authorList>
            <consortium name="EnsemblPlants"/>
        </authorList>
    </citation>
    <scope>IDENTIFICATION</scope>
</reference>
<organism evidence="2">
    <name type="scientific">Oryza meridionalis</name>
    <dbReference type="NCBI Taxonomy" id="40149"/>
    <lineage>
        <taxon>Eukaryota</taxon>
        <taxon>Viridiplantae</taxon>
        <taxon>Streptophyta</taxon>
        <taxon>Embryophyta</taxon>
        <taxon>Tracheophyta</taxon>
        <taxon>Spermatophyta</taxon>
        <taxon>Magnoliopsida</taxon>
        <taxon>Liliopsida</taxon>
        <taxon>Poales</taxon>
        <taxon>Poaceae</taxon>
        <taxon>BOP clade</taxon>
        <taxon>Oryzoideae</taxon>
        <taxon>Oryzeae</taxon>
        <taxon>Oryzinae</taxon>
        <taxon>Oryza</taxon>
    </lineage>
</organism>
<dbReference type="HOGENOM" id="CLU_1557727_0_0_1"/>
<name>A0A0E0FED6_9ORYZ</name>
<evidence type="ECO:0000256" key="1">
    <source>
        <dbReference type="SAM" id="MobiDB-lite"/>
    </source>
</evidence>
<dbReference type="AlphaFoldDB" id="A0A0E0FED6"/>
<feature type="compositionally biased region" description="Basic residues" evidence="1">
    <location>
        <begin position="9"/>
        <end position="22"/>
    </location>
</feature>
<dbReference type="Proteomes" id="UP000008021">
    <property type="component" value="Chromosome 12"/>
</dbReference>
<reference evidence="2" key="2">
    <citation type="submission" date="2018-05" db="EMBL/GenBank/DDBJ databases">
        <title>OmerRS3 (Oryza meridionalis Reference Sequence Version 3).</title>
        <authorList>
            <person name="Zhang J."/>
            <person name="Kudrna D."/>
            <person name="Lee S."/>
            <person name="Talag J."/>
            <person name="Welchert J."/>
            <person name="Wing R.A."/>
        </authorList>
    </citation>
    <scope>NUCLEOTIDE SEQUENCE [LARGE SCALE GENOMIC DNA]</scope>
    <source>
        <strain evidence="2">cv. OR44</strain>
    </source>
</reference>
<dbReference type="Gramene" id="OMERI12G13870.2">
    <property type="protein sequence ID" value="OMERI12G13870.2"/>
    <property type="gene ID" value="OMERI12G13870"/>
</dbReference>
<keyword evidence="3" id="KW-1185">Reference proteome</keyword>
<feature type="region of interest" description="Disordered" evidence="1">
    <location>
        <begin position="1"/>
        <end position="24"/>
    </location>
</feature>
<evidence type="ECO:0000313" key="2">
    <source>
        <dbReference type="EnsemblPlants" id="OMERI12G13870.2"/>
    </source>
</evidence>
<sequence length="172" mass="18009">MAGVGRGHSSSKHLRPQAKGRQARQGFQVANKVLLLEAVPPNLTDHCIEARVEVPYLALVHLNHHPKGSEVGRYGGLAAAQSCTWRAIGCAVDALTVGVATSHIVAHVPLVAANEPQGVAADDREVIARRGGEEGSCSQVIPSVFGGLGERGICREADVADGAEHPHLTTLQ</sequence>
<dbReference type="EnsemblPlants" id="OMERI12G13870.2">
    <property type="protein sequence ID" value="OMERI12G13870.2"/>
    <property type="gene ID" value="OMERI12G13870"/>
</dbReference>
<evidence type="ECO:0000313" key="3">
    <source>
        <dbReference type="Proteomes" id="UP000008021"/>
    </source>
</evidence>
<accession>A0A0E0FED6</accession>